<sequence length="519" mass="58129">MCLPTCLMAWQGNNKPDVPTALPLIPPDPPPLIQCDKGFEKGLIILLLVEIDYEINMLTTVKITQEKCILKVGGKPLDGFLLIHRDDDDDDGNVTHCLKTYGFDVYQQEKLFEAESILNDQREMVCILYLGEEYWKTMNTASIQKIRDNIRKASTSNIFLMTASDDERNEVIECCKGFKLCPNAQVISPTSDRTTLYEAFYNVLEKNLQIFLSDLETQTSSRQIHATKSELNSLIEKVKSRKASVESPLTKRCLEIIEASSKRGVVGYRLFGNELHIYENEHLRIGTKERSEIENSIQENFNGKVHFRSLNGVLIPHCTVKCGDYLKNSTLKKGGTIGIFGEIKKADENDTNHTVALSSPHVISSGEIACTTTGGRFGECIWPENSSNIHDVSIIQIDPSSIGTLQRTVLNEIISIEQIPKERLLYREVFKYGASSHKTCGLIEQIDHFRLFGSDVMTISSDDPERLFSTNGDSGAIVLTILDGKHLGIGLIYGGSLEHREAEINIHRNESIAIFLKNA</sequence>
<reference evidence="1" key="1">
    <citation type="submission" date="2022-08" db="UniProtKB">
        <authorList>
            <consortium name="EnsemblMetazoa"/>
        </authorList>
    </citation>
    <scope>IDENTIFICATION</scope>
    <source>
        <strain evidence="1">05x7-T-G4-1.051#20</strain>
    </source>
</reference>
<keyword evidence="2" id="KW-1185">Reference proteome</keyword>
<accession>A0A8W8NRM1</accession>
<proteinExistence type="predicted"/>
<evidence type="ECO:0000313" key="1">
    <source>
        <dbReference type="EnsemblMetazoa" id="G7669.1:cds"/>
    </source>
</evidence>
<evidence type="ECO:0000313" key="2">
    <source>
        <dbReference type="Proteomes" id="UP000005408"/>
    </source>
</evidence>
<dbReference type="AlphaFoldDB" id="A0A8W8NRM1"/>
<organism evidence="1 2">
    <name type="scientific">Magallana gigas</name>
    <name type="common">Pacific oyster</name>
    <name type="synonym">Crassostrea gigas</name>
    <dbReference type="NCBI Taxonomy" id="29159"/>
    <lineage>
        <taxon>Eukaryota</taxon>
        <taxon>Metazoa</taxon>
        <taxon>Spiralia</taxon>
        <taxon>Lophotrochozoa</taxon>
        <taxon>Mollusca</taxon>
        <taxon>Bivalvia</taxon>
        <taxon>Autobranchia</taxon>
        <taxon>Pteriomorphia</taxon>
        <taxon>Ostreida</taxon>
        <taxon>Ostreoidea</taxon>
        <taxon>Ostreidae</taxon>
        <taxon>Magallana</taxon>
    </lineage>
</organism>
<dbReference type="Proteomes" id="UP000005408">
    <property type="component" value="Unassembled WGS sequence"/>
</dbReference>
<protein>
    <submittedName>
        <fullName evidence="1">Uncharacterized protein</fullName>
    </submittedName>
</protein>
<name>A0A8W8NRM1_MAGGI</name>
<dbReference type="EnsemblMetazoa" id="G7669.1">
    <property type="protein sequence ID" value="G7669.1:cds"/>
    <property type="gene ID" value="G7669"/>
</dbReference>